<protein>
    <submittedName>
        <fullName evidence="2">Uncharacterized protein</fullName>
    </submittedName>
</protein>
<gene>
    <name evidence="2" type="ORF">BDV24DRAFT_163972</name>
</gene>
<reference evidence="2" key="1">
    <citation type="submission" date="2019-04" db="EMBL/GenBank/DDBJ databases">
        <title>Friends and foes A comparative genomics study of 23 Aspergillus species from section Flavi.</title>
        <authorList>
            <consortium name="DOE Joint Genome Institute"/>
            <person name="Kjaerbolling I."/>
            <person name="Vesth T."/>
            <person name="Frisvad J.C."/>
            <person name="Nybo J.L."/>
            <person name="Theobald S."/>
            <person name="Kildgaard S."/>
            <person name="Isbrandt T."/>
            <person name="Kuo A."/>
            <person name="Sato A."/>
            <person name="Lyhne E.K."/>
            <person name="Kogle M.E."/>
            <person name="Wiebenga A."/>
            <person name="Kun R.S."/>
            <person name="Lubbers R.J."/>
            <person name="Makela M.R."/>
            <person name="Barry K."/>
            <person name="Chovatia M."/>
            <person name="Clum A."/>
            <person name="Daum C."/>
            <person name="Haridas S."/>
            <person name="He G."/>
            <person name="LaButti K."/>
            <person name="Lipzen A."/>
            <person name="Mondo S."/>
            <person name="Riley R."/>
            <person name="Salamov A."/>
            <person name="Simmons B.A."/>
            <person name="Magnuson J.K."/>
            <person name="Henrissat B."/>
            <person name="Mortensen U.H."/>
            <person name="Larsen T.O."/>
            <person name="Devries R.P."/>
            <person name="Grigoriev I.V."/>
            <person name="Machida M."/>
            <person name="Baker S.E."/>
            <person name="Andersen M.R."/>
        </authorList>
    </citation>
    <scope>NUCLEOTIDE SEQUENCE</scope>
    <source>
        <strain evidence="2">CBS 117612</strain>
    </source>
</reference>
<evidence type="ECO:0000256" key="1">
    <source>
        <dbReference type="SAM" id="MobiDB-lite"/>
    </source>
</evidence>
<evidence type="ECO:0000313" key="2">
    <source>
        <dbReference type="EMBL" id="KAE8340753.1"/>
    </source>
</evidence>
<organism evidence="2">
    <name type="scientific">Aspergillus arachidicola</name>
    <dbReference type="NCBI Taxonomy" id="656916"/>
    <lineage>
        <taxon>Eukaryota</taxon>
        <taxon>Fungi</taxon>
        <taxon>Dikarya</taxon>
        <taxon>Ascomycota</taxon>
        <taxon>Pezizomycotina</taxon>
        <taxon>Eurotiomycetes</taxon>
        <taxon>Eurotiomycetidae</taxon>
        <taxon>Eurotiales</taxon>
        <taxon>Aspergillaceae</taxon>
        <taxon>Aspergillus</taxon>
        <taxon>Aspergillus subgen. Circumdati</taxon>
    </lineage>
</organism>
<accession>A0A5N6Y7E9</accession>
<dbReference type="EMBL" id="ML737145">
    <property type="protein sequence ID" value="KAE8340753.1"/>
    <property type="molecule type" value="Genomic_DNA"/>
</dbReference>
<sequence>MSQMSGPPQRPKGSTPSYYRVIFTKKWIAHPRTKNAIYRRRQLDMTGFQMQGGTAVFCDDWQDDRMDKRCREFEEKEKRGGRVIHLAHGVVQEVGPGPGEVSLHASECKPLAAEAPRLQESGNTSNSPEDNPPREAQSPRRSAAAECESLHPPSSAFVADCTESFPGWSNAGVSMQEPARPPQAALYDVDSQCPWPTRTISSADPAQRTDLLLYESMPPLVGQGDDATNRNDHQADLTALNTDGKLQGKGLDYWARVLENRISLVGN</sequence>
<dbReference type="Proteomes" id="UP000325558">
    <property type="component" value="Unassembled WGS sequence"/>
</dbReference>
<proteinExistence type="predicted"/>
<dbReference type="AlphaFoldDB" id="A0A5N6Y7E9"/>
<feature type="region of interest" description="Disordered" evidence="1">
    <location>
        <begin position="115"/>
        <end position="151"/>
    </location>
</feature>
<feature type="compositionally biased region" description="Polar residues" evidence="1">
    <location>
        <begin position="120"/>
        <end position="129"/>
    </location>
</feature>
<dbReference type="OrthoDB" id="3560376at2759"/>
<name>A0A5N6Y7E9_9EURO</name>